<accession>A0ABT4X094</accession>
<sequence length="84" mass="9764">MVKQYHSLLNDDFWSNIHGLGTSRRKKTQTIPVEIWENDKNLFLSIVAPGLPHLNHALKIKSRSLKRQREEYVEGMPTIALLQL</sequence>
<name>A0ABT4X094_9BACI</name>
<proteinExistence type="predicted"/>
<organism evidence="1 2">
    <name type="scientific">Bacillus changyiensis</name>
    <dbReference type="NCBI Taxonomy" id="3004103"/>
    <lineage>
        <taxon>Bacteria</taxon>
        <taxon>Bacillati</taxon>
        <taxon>Bacillota</taxon>
        <taxon>Bacilli</taxon>
        <taxon>Bacillales</taxon>
        <taxon>Bacillaceae</taxon>
        <taxon>Bacillus</taxon>
    </lineage>
</organism>
<dbReference type="EMBL" id="JAQKAB010000001">
    <property type="protein sequence ID" value="MDA7025094.1"/>
    <property type="molecule type" value="Genomic_DNA"/>
</dbReference>
<reference evidence="1 2" key="1">
    <citation type="submission" date="2023-01" db="EMBL/GenBank/DDBJ databases">
        <title>Bacillus changyiensis sp. nov., isolated from a coastal deposit.</title>
        <authorList>
            <person name="Xiao G."/>
            <person name="Lai Q."/>
            <person name="Hu Z."/>
            <person name="Shao Z."/>
        </authorList>
    </citation>
    <scope>NUCLEOTIDE SEQUENCE [LARGE SCALE GENOMIC DNA]</scope>
    <source>
        <strain evidence="1 2">CLL-7-23</strain>
    </source>
</reference>
<protein>
    <submittedName>
        <fullName evidence="1">Uncharacterized protein</fullName>
    </submittedName>
</protein>
<keyword evidence="2" id="KW-1185">Reference proteome</keyword>
<dbReference type="RefSeq" id="WP_271338955.1">
    <property type="nucleotide sequence ID" value="NZ_JAQKAB010000001.1"/>
</dbReference>
<gene>
    <name evidence="1" type="ORF">PJ311_00555</name>
</gene>
<evidence type="ECO:0000313" key="2">
    <source>
        <dbReference type="Proteomes" id="UP001211894"/>
    </source>
</evidence>
<dbReference type="Proteomes" id="UP001211894">
    <property type="component" value="Unassembled WGS sequence"/>
</dbReference>
<evidence type="ECO:0000313" key="1">
    <source>
        <dbReference type="EMBL" id="MDA7025094.1"/>
    </source>
</evidence>
<comment type="caution">
    <text evidence="1">The sequence shown here is derived from an EMBL/GenBank/DDBJ whole genome shotgun (WGS) entry which is preliminary data.</text>
</comment>